<dbReference type="Proteomes" id="UP000010802">
    <property type="component" value="Chromosome"/>
</dbReference>
<dbReference type="GO" id="GO:0016020">
    <property type="term" value="C:membrane"/>
    <property type="evidence" value="ECO:0007669"/>
    <property type="project" value="InterPro"/>
</dbReference>
<dbReference type="SMART" id="SM00793">
    <property type="entry name" value="AgrB"/>
    <property type="match status" value="1"/>
</dbReference>
<evidence type="ECO:0000256" key="6">
    <source>
        <dbReference type="ARBA" id="ARBA00022989"/>
    </source>
</evidence>
<dbReference type="STRING" id="1209989.TepRe1_0913"/>
<evidence type="ECO:0000256" key="4">
    <source>
        <dbReference type="ARBA" id="ARBA00022692"/>
    </source>
</evidence>
<sequence>MKHFANLLTNKLVVWNIIKSEDRELYAYGFWQGTILIINFITVVIIGLLCHMLWQSLIFMLAYGVLRPVAGGYHARTQRNCYIFSILLLLAVLGLLYWFPWNAVYGISVAVVATCIVFLLAPVEDENKPLDKIEQVVYKRRSRWSSLSLLCITIILIMVGKFETAYCIAVAIMALAVMLILGKLKNMATQKSTC</sequence>
<proteinExistence type="predicted"/>
<feature type="transmembrane region" description="Helical" evidence="8">
    <location>
        <begin position="166"/>
        <end position="184"/>
    </location>
</feature>
<dbReference type="KEGG" id="tae:TepiRe1_0990"/>
<feature type="transmembrane region" description="Helical" evidence="8">
    <location>
        <begin position="105"/>
        <end position="123"/>
    </location>
</feature>
<keyword evidence="6 8" id="KW-1133">Transmembrane helix</keyword>
<dbReference type="AlphaFoldDB" id="F4LXH9"/>
<protein>
    <submittedName>
        <fullName evidence="9">Accessory gene regulator B</fullName>
    </submittedName>
</protein>
<dbReference type="PATRIC" id="fig|1209989.3.peg.1094"/>
<dbReference type="InterPro" id="IPR006741">
    <property type="entry name" value="AgrB"/>
</dbReference>
<keyword evidence="4 8" id="KW-0812">Transmembrane</keyword>
<accession>L0S1Q2</accession>
<dbReference type="GO" id="GO:0006508">
    <property type="term" value="P:proteolysis"/>
    <property type="evidence" value="ECO:0007669"/>
    <property type="project" value="UniProtKB-KW"/>
</dbReference>
<feature type="transmembrane region" description="Helical" evidence="8">
    <location>
        <begin position="25"/>
        <end position="46"/>
    </location>
</feature>
<evidence type="ECO:0000313" key="9">
    <source>
        <dbReference type="EMBL" id="CCP25712.1"/>
    </source>
</evidence>
<accession>F4LXH9</accession>
<keyword evidence="2" id="KW-0673">Quorum sensing</keyword>
<dbReference type="GO" id="GO:0008233">
    <property type="term" value="F:peptidase activity"/>
    <property type="evidence" value="ECO:0007669"/>
    <property type="project" value="UniProtKB-KW"/>
</dbReference>
<evidence type="ECO:0000256" key="1">
    <source>
        <dbReference type="ARBA" id="ARBA00022475"/>
    </source>
</evidence>
<evidence type="ECO:0000313" key="10">
    <source>
        <dbReference type="Proteomes" id="UP000010802"/>
    </source>
</evidence>
<evidence type="ECO:0000256" key="8">
    <source>
        <dbReference type="SAM" id="Phobius"/>
    </source>
</evidence>
<dbReference type="GO" id="GO:0009372">
    <property type="term" value="P:quorum sensing"/>
    <property type="evidence" value="ECO:0007669"/>
    <property type="project" value="UniProtKB-KW"/>
</dbReference>
<evidence type="ECO:0000256" key="7">
    <source>
        <dbReference type="ARBA" id="ARBA00023136"/>
    </source>
</evidence>
<evidence type="ECO:0000256" key="5">
    <source>
        <dbReference type="ARBA" id="ARBA00022801"/>
    </source>
</evidence>
<dbReference type="EMBL" id="HF563609">
    <property type="protein sequence ID" value="CCP25712.1"/>
    <property type="molecule type" value="Genomic_DNA"/>
</dbReference>
<keyword evidence="1" id="KW-1003">Cell membrane</keyword>
<dbReference type="RefSeq" id="WP_013778004.1">
    <property type="nucleotide sequence ID" value="NC_015519.1"/>
</dbReference>
<name>F4LXH9_TEPAE</name>
<dbReference type="HOGENOM" id="CLU_098969_1_2_9"/>
<keyword evidence="3" id="KW-0645">Protease</keyword>
<dbReference type="OrthoDB" id="9815055at2"/>
<keyword evidence="10" id="KW-1185">Reference proteome</keyword>
<reference evidence="10" key="1">
    <citation type="journal article" date="2013" name="Genome Announc.">
        <title>First genome sequence of a syntrophic acetate-oxidizing bacterium, Tepidanaerobacter acetatoxydans strain Re1.</title>
        <authorList>
            <person name="Manzoor S."/>
            <person name="Bongcam-Rudloff E."/>
            <person name="Schnurer A."/>
            <person name="Muller B."/>
        </authorList>
    </citation>
    <scope>NUCLEOTIDE SEQUENCE [LARGE SCALE GENOMIC DNA]</scope>
    <source>
        <strain evidence="10">Re1</strain>
    </source>
</reference>
<dbReference type="Pfam" id="PF04647">
    <property type="entry name" value="AgrB"/>
    <property type="match status" value="1"/>
</dbReference>
<evidence type="ECO:0000256" key="3">
    <source>
        <dbReference type="ARBA" id="ARBA00022670"/>
    </source>
</evidence>
<dbReference type="eggNOG" id="COG4512">
    <property type="taxonomic scope" value="Bacteria"/>
</dbReference>
<feature type="transmembrane region" description="Helical" evidence="8">
    <location>
        <begin position="144"/>
        <end position="160"/>
    </location>
</feature>
<evidence type="ECO:0000256" key="2">
    <source>
        <dbReference type="ARBA" id="ARBA00022654"/>
    </source>
</evidence>
<keyword evidence="7 8" id="KW-0472">Membrane</keyword>
<feature type="transmembrane region" description="Helical" evidence="8">
    <location>
        <begin position="81"/>
        <end position="99"/>
    </location>
</feature>
<feature type="transmembrane region" description="Helical" evidence="8">
    <location>
        <begin position="52"/>
        <end position="69"/>
    </location>
</feature>
<dbReference type="KEGG" id="tep:TepRe1_0913"/>
<organism evidence="9 10">
    <name type="scientific">Tepidanaerobacter acetatoxydans (strain DSM 21804 / JCM 16047 / Re1)</name>
    <dbReference type="NCBI Taxonomy" id="1209989"/>
    <lineage>
        <taxon>Bacteria</taxon>
        <taxon>Bacillati</taxon>
        <taxon>Bacillota</taxon>
        <taxon>Clostridia</taxon>
        <taxon>Thermosediminibacterales</taxon>
        <taxon>Tepidanaerobacteraceae</taxon>
        <taxon>Tepidanaerobacter</taxon>
    </lineage>
</organism>
<keyword evidence="5" id="KW-0378">Hydrolase</keyword>
<gene>
    <name evidence="9" type="ordered locus">TEPIRE1_0990</name>
</gene>